<name>A0A8H2X5E2_9AGAM</name>
<accession>A0A8H2X5E2</accession>
<dbReference type="EMBL" id="CAJMWV010000777">
    <property type="protein sequence ID" value="CAE6414424.1"/>
    <property type="molecule type" value="Genomic_DNA"/>
</dbReference>
<sequence>MDMGILLYICTPIVPLLRLVNTLLPGNFHWRGPFVRPTSSSFLNS</sequence>
<dbReference type="Proteomes" id="UP000663831">
    <property type="component" value="Unassembled WGS sequence"/>
</dbReference>
<gene>
    <name evidence="1" type="ORF">RDB_LOCUS25636</name>
</gene>
<organism evidence="1 2">
    <name type="scientific">Rhizoctonia solani</name>
    <dbReference type="NCBI Taxonomy" id="456999"/>
    <lineage>
        <taxon>Eukaryota</taxon>
        <taxon>Fungi</taxon>
        <taxon>Dikarya</taxon>
        <taxon>Basidiomycota</taxon>
        <taxon>Agaricomycotina</taxon>
        <taxon>Agaricomycetes</taxon>
        <taxon>Cantharellales</taxon>
        <taxon>Ceratobasidiaceae</taxon>
        <taxon>Rhizoctonia</taxon>
    </lineage>
</organism>
<evidence type="ECO:0000313" key="1">
    <source>
        <dbReference type="EMBL" id="CAE6414424.1"/>
    </source>
</evidence>
<dbReference type="AlphaFoldDB" id="A0A8H2X5E2"/>
<comment type="caution">
    <text evidence="1">The sequence shown here is derived from an EMBL/GenBank/DDBJ whole genome shotgun (WGS) entry which is preliminary data.</text>
</comment>
<protein>
    <submittedName>
        <fullName evidence="1">Uncharacterized protein</fullName>
    </submittedName>
</protein>
<proteinExistence type="predicted"/>
<reference evidence="1" key="1">
    <citation type="submission" date="2021-01" db="EMBL/GenBank/DDBJ databases">
        <authorList>
            <person name="Kaushik A."/>
        </authorList>
    </citation>
    <scope>NUCLEOTIDE SEQUENCE</scope>
    <source>
        <strain evidence="1">AG3-1AP</strain>
    </source>
</reference>
<evidence type="ECO:0000313" key="2">
    <source>
        <dbReference type="Proteomes" id="UP000663831"/>
    </source>
</evidence>